<reference evidence="1 2" key="1">
    <citation type="submission" date="2019-08" db="EMBL/GenBank/DDBJ databases">
        <authorList>
            <person name="Karlyshev A.V."/>
        </authorList>
    </citation>
    <scope>NUCLEOTIDE SEQUENCE [LARGE SCALE GENOMIC DNA]</scope>
    <source>
        <strain evidence="1 2">Alg18-2.2</strain>
    </source>
</reference>
<evidence type="ECO:0000313" key="2">
    <source>
        <dbReference type="Proteomes" id="UP000321248"/>
    </source>
</evidence>
<comment type="caution">
    <text evidence="1">The sequence shown here is derived from an EMBL/GenBank/DDBJ whole genome shotgun (WGS) entry which is preliminary data.</text>
</comment>
<dbReference type="EMBL" id="VRTS01000008">
    <property type="protein sequence ID" value="TXK60732.1"/>
    <property type="molecule type" value="Genomic_DNA"/>
</dbReference>
<sequence length="67" mass="6638">MTSSPMGLRVEEISVGIGASESMSRIATATPTPAPSACSVWCTCGVSRLSSPAMANTTSSVAATMAA</sequence>
<dbReference type="Proteomes" id="UP000321248">
    <property type="component" value="Unassembled WGS sequence"/>
</dbReference>
<dbReference type="RefSeq" id="WP_147892191.1">
    <property type="nucleotide sequence ID" value="NZ_VRTS01000008.1"/>
</dbReference>
<keyword evidence="2" id="KW-1185">Reference proteome</keyword>
<accession>A0A5C8KJG2</accession>
<organism evidence="1 2">
    <name type="scientific">Alkalisalibacterium limincola</name>
    <dbReference type="NCBI Taxonomy" id="2699169"/>
    <lineage>
        <taxon>Bacteria</taxon>
        <taxon>Pseudomonadati</taxon>
        <taxon>Pseudomonadota</taxon>
        <taxon>Gammaproteobacteria</taxon>
        <taxon>Lysobacterales</taxon>
        <taxon>Lysobacteraceae</taxon>
        <taxon>Alkalisalibacterium</taxon>
    </lineage>
</organism>
<protein>
    <submittedName>
        <fullName evidence="1">Uncharacterized protein</fullName>
    </submittedName>
</protein>
<evidence type="ECO:0000313" key="1">
    <source>
        <dbReference type="EMBL" id="TXK60732.1"/>
    </source>
</evidence>
<proteinExistence type="predicted"/>
<dbReference type="AlphaFoldDB" id="A0A5C8KJG2"/>
<name>A0A5C8KJG2_9GAMM</name>
<gene>
    <name evidence="1" type="ORF">FU658_11335</name>
</gene>